<evidence type="ECO:0000313" key="2">
    <source>
        <dbReference type="Proteomes" id="UP001596083"/>
    </source>
</evidence>
<dbReference type="EMBL" id="JBHSPB010000011">
    <property type="protein sequence ID" value="MFC5722242.1"/>
    <property type="molecule type" value="Genomic_DNA"/>
</dbReference>
<proteinExistence type="predicted"/>
<sequence>MSVLSVPRLFFKGAATWTPATGNNNDQWPVYDFVNNELNWPFLEQYGITPDNVRDKFPQWALQLQPFDDGQRTWVQNPGEWGYFGGMEWYLHDGSANTTITGAQQAYGADLVTGGDPLINAVIDIAGDAFPGHSTFNTAGRIVDNNPDAWWGTNFYLRKVRVGTSTAPECYLVGDVAPGSYANSRWMSLQRNLNEDGELQIAGVGGAVLQVCLPKDTLDFGTQSGLLQEFKQKVQDADCQGLMVRCTVYMTQYFTADVFADCKKIPDTGSGPDERLSCQYAKLTALWDSQIEAGLTPSQNPCVSRVVGTIGLWHKDDPLTSAPGGRILLPQQAYDAPGGVCRYLGPAALEVHSTENRVTIDLGNTIPEINSTGEKKNFGSLELKLRIPGSDTLKDVATIDPDRYDKDWYESHAGLVDLSLPASLPVETADFELHYRPSSSVDPIVVLRESQFTTETDQRSIYLDQHGTAHLTVHVRQRGQIPQSAVRLRLQQYIPYPTPPLAGGESWQLPTASKDRGPVVAFQSDIEVPAGSGQATIDITPVKPGCATIAFFPSLLEAIDPPNTVGPFVQPPGVPHVGPWDAAVNSVSYTCVRVLPFHDGLPEQFNQAWQRQYSPQDAWDFLYKNVLYTHDVLYPAMKYYASLDLGDKDSVDRNIDQIVQLAEPALAAQGSTLYMPVTRELSAGQREVLKRYQTLVHNGWKHMKLEEMQ</sequence>
<keyword evidence="2" id="KW-1185">Reference proteome</keyword>
<organism evidence="1 2">
    <name type="scientific">Streptomyces gamaensis</name>
    <dbReference type="NCBI Taxonomy" id="1763542"/>
    <lineage>
        <taxon>Bacteria</taxon>
        <taxon>Bacillati</taxon>
        <taxon>Actinomycetota</taxon>
        <taxon>Actinomycetes</taxon>
        <taxon>Kitasatosporales</taxon>
        <taxon>Streptomycetaceae</taxon>
        <taxon>Streptomyces</taxon>
    </lineage>
</organism>
<gene>
    <name evidence="1" type="ORF">ACFP1Z_18930</name>
</gene>
<reference evidence="2" key="1">
    <citation type="journal article" date="2019" name="Int. J. Syst. Evol. Microbiol.">
        <title>The Global Catalogue of Microorganisms (GCM) 10K type strain sequencing project: providing services to taxonomists for standard genome sequencing and annotation.</title>
        <authorList>
            <consortium name="The Broad Institute Genomics Platform"/>
            <consortium name="The Broad Institute Genome Sequencing Center for Infectious Disease"/>
            <person name="Wu L."/>
            <person name="Ma J."/>
        </authorList>
    </citation>
    <scope>NUCLEOTIDE SEQUENCE [LARGE SCALE GENOMIC DNA]</scope>
    <source>
        <strain evidence="2">CGMCC 4.7304</strain>
    </source>
</reference>
<evidence type="ECO:0000313" key="1">
    <source>
        <dbReference type="EMBL" id="MFC5722242.1"/>
    </source>
</evidence>
<dbReference type="Proteomes" id="UP001596083">
    <property type="component" value="Unassembled WGS sequence"/>
</dbReference>
<name>A0ABW0Z377_9ACTN</name>
<comment type="caution">
    <text evidence="1">The sequence shown here is derived from an EMBL/GenBank/DDBJ whole genome shotgun (WGS) entry which is preliminary data.</text>
</comment>
<protein>
    <submittedName>
        <fullName evidence="1">Uncharacterized protein</fullName>
    </submittedName>
</protein>
<dbReference type="RefSeq" id="WP_390317627.1">
    <property type="nucleotide sequence ID" value="NZ_JBHSPB010000011.1"/>
</dbReference>
<accession>A0ABW0Z377</accession>